<dbReference type="PROSITE" id="PS50956">
    <property type="entry name" value="HTH_ASNC_2"/>
    <property type="match status" value="1"/>
</dbReference>
<proteinExistence type="predicted"/>
<sequence length="158" mass="17342">MWGEGPRAEIAPMRLDETDQRLIAALRRDGRAAVSDLAVQLGLSRATVRARIERLVARGEIEGFTVQTRSDAALAPVRGLMMLAIEGRGTERVMSRLLGLPQVQAVHTTNGQWDLIVEIGARGLPELDETLLAIRRIEGVSRSETNLQLSTRKPAARL</sequence>
<gene>
    <name evidence="5" type="ORF">LPB142_03075</name>
</gene>
<dbReference type="InterPro" id="IPR000485">
    <property type="entry name" value="AsnC-type_HTH_dom"/>
</dbReference>
<dbReference type="Pfam" id="PF01037">
    <property type="entry name" value="AsnC_trans_reg"/>
    <property type="match status" value="1"/>
</dbReference>
<dbReference type="InterPro" id="IPR036388">
    <property type="entry name" value="WH-like_DNA-bd_sf"/>
</dbReference>
<dbReference type="GO" id="GO:0005829">
    <property type="term" value="C:cytosol"/>
    <property type="evidence" value="ECO:0007669"/>
    <property type="project" value="TreeGrafter"/>
</dbReference>
<dbReference type="Gene3D" id="1.10.10.10">
    <property type="entry name" value="Winged helix-like DNA-binding domain superfamily/Winged helix DNA-binding domain"/>
    <property type="match status" value="1"/>
</dbReference>
<evidence type="ECO:0000313" key="5">
    <source>
        <dbReference type="EMBL" id="AOZ68420.1"/>
    </source>
</evidence>
<dbReference type="KEGG" id="rhp:LPB142_03075"/>
<dbReference type="InterPro" id="IPR036390">
    <property type="entry name" value="WH_DNA-bd_sf"/>
</dbReference>
<evidence type="ECO:0000256" key="3">
    <source>
        <dbReference type="ARBA" id="ARBA00023163"/>
    </source>
</evidence>
<dbReference type="SUPFAM" id="SSF54909">
    <property type="entry name" value="Dimeric alpha+beta barrel"/>
    <property type="match status" value="1"/>
</dbReference>
<feature type="domain" description="HTH asnC-type" evidence="4">
    <location>
        <begin position="15"/>
        <end position="81"/>
    </location>
</feature>
<dbReference type="GO" id="GO:0043565">
    <property type="term" value="F:sequence-specific DNA binding"/>
    <property type="evidence" value="ECO:0007669"/>
    <property type="project" value="InterPro"/>
</dbReference>
<dbReference type="InterPro" id="IPR019887">
    <property type="entry name" value="Tscrpt_reg_AsnC/Lrp_C"/>
</dbReference>
<dbReference type="SUPFAM" id="SSF46785">
    <property type="entry name" value="Winged helix' DNA-binding domain"/>
    <property type="match status" value="1"/>
</dbReference>
<evidence type="ECO:0000256" key="2">
    <source>
        <dbReference type="ARBA" id="ARBA00023125"/>
    </source>
</evidence>
<organism evidence="5 6">
    <name type="scientific">Rhodobacter xanthinilyticus</name>
    <dbReference type="NCBI Taxonomy" id="1850250"/>
    <lineage>
        <taxon>Bacteria</taxon>
        <taxon>Pseudomonadati</taxon>
        <taxon>Pseudomonadota</taxon>
        <taxon>Alphaproteobacteria</taxon>
        <taxon>Rhodobacterales</taxon>
        <taxon>Rhodobacter group</taxon>
        <taxon>Rhodobacter</taxon>
    </lineage>
</organism>
<evidence type="ECO:0000259" key="4">
    <source>
        <dbReference type="PROSITE" id="PS50956"/>
    </source>
</evidence>
<dbReference type="Pfam" id="PF13404">
    <property type="entry name" value="HTH_AsnC-type"/>
    <property type="match status" value="1"/>
</dbReference>
<keyword evidence="1" id="KW-0805">Transcription regulation</keyword>
<keyword evidence="3" id="KW-0804">Transcription</keyword>
<dbReference type="PROSITE" id="PS00519">
    <property type="entry name" value="HTH_ASNC_1"/>
    <property type="match status" value="1"/>
</dbReference>
<dbReference type="InterPro" id="IPR019888">
    <property type="entry name" value="Tscrpt_reg_AsnC-like"/>
</dbReference>
<dbReference type="SMART" id="SM00344">
    <property type="entry name" value="HTH_ASNC"/>
    <property type="match status" value="1"/>
</dbReference>
<dbReference type="AlphaFoldDB" id="A0A1D9M9E5"/>
<dbReference type="InterPro" id="IPR011008">
    <property type="entry name" value="Dimeric_a/b-barrel"/>
</dbReference>
<dbReference type="Proteomes" id="UP000176562">
    <property type="component" value="Chromosome"/>
</dbReference>
<evidence type="ECO:0000256" key="1">
    <source>
        <dbReference type="ARBA" id="ARBA00023015"/>
    </source>
</evidence>
<keyword evidence="2" id="KW-0238">DNA-binding</keyword>
<protein>
    <submittedName>
        <fullName evidence="5">AsnC family transcriptional regulator</fullName>
    </submittedName>
</protein>
<name>A0A1D9M9E5_9RHOB</name>
<dbReference type="Gene3D" id="3.30.70.920">
    <property type="match status" value="1"/>
</dbReference>
<dbReference type="PANTHER" id="PTHR30154:SF34">
    <property type="entry name" value="TRANSCRIPTIONAL REGULATOR AZLB"/>
    <property type="match status" value="1"/>
</dbReference>
<dbReference type="EMBL" id="CP017781">
    <property type="protein sequence ID" value="AOZ68420.1"/>
    <property type="molecule type" value="Genomic_DNA"/>
</dbReference>
<reference evidence="5 6" key="1">
    <citation type="submission" date="2016-10" db="EMBL/GenBank/DDBJ databases">
        <title>Rhodobacter sp. LPB0142, isolated from sea water.</title>
        <authorList>
            <person name="Kim E."/>
            <person name="Yi H."/>
        </authorList>
    </citation>
    <scope>NUCLEOTIDE SEQUENCE [LARGE SCALE GENOMIC DNA]</scope>
    <source>
        <strain evidence="5 6">LPB0142</strain>
    </source>
</reference>
<accession>A0A1D9M9E5</accession>
<keyword evidence="6" id="KW-1185">Reference proteome</keyword>
<dbReference type="InterPro" id="IPR019885">
    <property type="entry name" value="Tscrpt_reg_HTH_AsnC-type_CS"/>
</dbReference>
<dbReference type="GO" id="GO:0043200">
    <property type="term" value="P:response to amino acid"/>
    <property type="evidence" value="ECO:0007669"/>
    <property type="project" value="TreeGrafter"/>
</dbReference>
<dbReference type="STRING" id="1850250.LPB142_03075"/>
<dbReference type="PANTHER" id="PTHR30154">
    <property type="entry name" value="LEUCINE-RESPONSIVE REGULATORY PROTEIN"/>
    <property type="match status" value="1"/>
</dbReference>
<dbReference type="PRINTS" id="PR00033">
    <property type="entry name" value="HTHASNC"/>
</dbReference>
<evidence type="ECO:0000313" key="6">
    <source>
        <dbReference type="Proteomes" id="UP000176562"/>
    </source>
</evidence>